<gene>
    <name evidence="1" type="ORF">JOF56_006428</name>
</gene>
<dbReference type="Proteomes" id="UP001519332">
    <property type="component" value="Unassembled WGS sequence"/>
</dbReference>
<comment type="caution">
    <text evidence="1">The sequence shown here is derived from an EMBL/GenBank/DDBJ whole genome shotgun (WGS) entry which is preliminary data.</text>
</comment>
<protein>
    <submittedName>
        <fullName evidence="1">Uncharacterized protein</fullName>
    </submittedName>
</protein>
<accession>A0ABS4TNQ4</accession>
<dbReference type="EMBL" id="JAGINW010000001">
    <property type="protein sequence ID" value="MBP2326043.1"/>
    <property type="molecule type" value="Genomic_DNA"/>
</dbReference>
<evidence type="ECO:0000313" key="2">
    <source>
        <dbReference type="Proteomes" id="UP001519332"/>
    </source>
</evidence>
<organism evidence="1 2">
    <name type="scientific">Kibdelosporangium banguiense</name>
    <dbReference type="NCBI Taxonomy" id="1365924"/>
    <lineage>
        <taxon>Bacteria</taxon>
        <taxon>Bacillati</taxon>
        <taxon>Actinomycetota</taxon>
        <taxon>Actinomycetes</taxon>
        <taxon>Pseudonocardiales</taxon>
        <taxon>Pseudonocardiaceae</taxon>
        <taxon>Kibdelosporangium</taxon>
    </lineage>
</organism>
<sequence>MYMYGEQNNHLSYLPQMSANGTELAEIPHCAHFPMYSNAPESGPASQSS</sequence>
<keyword evidence="2" id="KW-1185">Reference proteome</keyword>
<evidence type="ECO:0000313" key="1">
    <source>
        <dbReference type="EMBL" id="MBP2326043.1"/>
    </source>
</evidence>
<reference evidence="1 2" key="1">
    <citation type="submission" date="2021-03" db="EMBL/GenBank/DDBJ databases">
        <title>Sequencing the genomes of 1000 actinobacteria strains.</title>
        <authorList>
            <person name="Klenk H.-P."/>
        </authorList>
    </citation>
    <scope>NUCLEOTIDE SEQUENCE [LARGE SCALE GENOMIC DNA]</scope>
    <source>
        <strain evidence="1 2">DSM 46670</strain>
    </source>
</reference>
<proteinExistence type="predicted"/>
<name>A0ABS4TNQ4_9PSEU</name>